<sequence>MGAVQGAIDAIAREAILFAGVGLLIGGIDDLLIDAAFLIRRAWRGGRRRLSVMTLSAPTRPGRMAVFVPAWDEEAVIGAMLTTALDRYRHDDYRIYVGLYPNDGPTIAAATAVARTDPRIRLVIGDTPGPTTKAGCLNTLWHALLAADAADARVTKAIVFHDAEDVVHPDELTVFDTLIEGRAVVQLPVLPLVKRGSRLVSGHYADEFAEAHAKSLVVRTALGAGMPLAGTGCAVAPAMIARIAAVRGGDPFDPASLVEDYELGLRIAEMGGRGLFARVTDERGGLVAVRAYFPATLGTAVRQKARWITGIALVGWDRVGWARPLAMVDHWMRMRDRRAPIAVLVLGAAYLSIVAWLASIVSHGWTGVPVTPMPDAVRLLLIVNAWLLGWRLIVRAAFTGRTYGWREAMWSMPRLVVGNLIALLAAGRAIWRYIWMLRGAAPAWDKTRHEFPALDQPIDAVAS</sequence>
<dbReference type="SUPFAM" id="SSF53448">
    <property type="entry name" value="Nucleotide-diphospho-sugar transferases"/>
    <property type="match status" value="1"/>
</dbReference>
<keyword evidence="3" id="KW-1185">Reference proteome</keyword>
<proteinExistence type="predicted"/>
<keyword evidence="1" id="KW-0472">Membrane</keyword>
<feature type="transmembrane region" description="Helical" evidence="1">
    <location>
        <begin position="415"/>
        <end position="434"/>
    </location>
</feature>
<dbReference type="NCBIfam" id="NF011307">
    <property type="entry name" value="PRK14716.1-5"/>
    <property type="match status" value="1"/>
</dbReference>
<dbReference type="RefSeq" id="WP_199039110.1">
    <property type="nucleotide sequence ID" value="NZ_JAELXS010000007.1"/>
</dbReference>
<keyword evidence="2" id="KW-0808">Transferase</keyword>
<evidence type="ECO:0000313" key="3">
    <source>
        <dbReference type="Proteomes" id="UP000640426"/>
    </source>
</evidence>
<dbReference type="Pfam" id="PF13641">
    <property type="entry name" value="Glyco_tranf_2_3"/>
    <property type="match status" value="1"/>
</dbReference>
<dbReference type="EMBL" id="JAELXS010000007">
    <property type="protein sequence ID" value="MBJ6122872.1"/>
    <property type="molecule type" value="Genomic_DNA"/>
</dbReference>
<accession>A0ABS0XS43</accession>
<protein>
    <submittedName>
        <fullName evidence="2">Glycosyl transferase family protein</fullName>
    </submittedName>
</protein>
<feature type="transmembrane region" description="Helical" evidence="1">
    <location>
        <begin position="341"/>
        <end position="364"/>
    </location>
</feature>
<keyword evidence="1" id="KW-0812">Transmembrane</keyword>
<comment type="caution">
    <text evidence="2">The sequence shown here is derived from an EMBL/GenBank/DDBJ whole genome shotgun (WGS) entry which is preliminary data.</text>
</comment>
<reference evidence="3" key="1">
    <citation type="submission" date="2020-12" db="EMBL/GenBank/DDBJ databases">
        <title>Hymenobacter sp.</title>
        <authorList>
            <person name="Kim M.K."/>
        </authorList>
    </citation>
    <scope>NUCLEOTIDE SEQUENCE [LARGE SCALE GENOMIC DNA]</scope>
    <source>
        <strain evidence="3">BT553</strain>
    </source>
</reference>
<feature type="transmembrane region" description="Helical" evidence="1">
    <location>
        <begin position="15"/>
        <end position="39"/>
    </location>
</feature>
<evidence type="ECO:0000313" key="2">
    <source>
        <dbReference type="EMBL" id="MBJ6122872.1"/>
    </source>
</evidence>
<keyword evidence="1" id="KW-1133">Transmembrane helix</keyword>
<name>A0ABS0XS43_9SPHN</name>
<gene>
    <name evidence="2" type="ORF">JAO74_13825</name>
</gene>
<dbReference type="InterPro" id="IPR029044">
    <property type="entry name" value="Nucleotide-diphossugar_trans"/>
</dbReference>
<dbReference type="Proteomes" id="UP000640426">
    <property type="component" value="Unassembled WGS sequence"/>
</dbReference>
<feature type="transmembrane region" description="Helical" evidence="1">
    <location>
        <begin position="376"/>
        <end position="394"/>
    </location>
</feature>
<organism evidence="2 3">
    <name type="scientific">Sphingomonas mollis</name>
    <dbReference type="NCBI Taxonomy" id="2795726"/>
    <lineage>
        <taxon>Bacteria</taxon>
        <taxon>Pseudomonadati</taxon>
        <taxon>Pseudomonadota</taxon>
        <taxon>Alphaproteobacteria</taxon>
        <taxon>Sphingomonadales</taxon>
        <taxon>Sphingomonadaceae</taxon>
        <taxon>Sphingomonas</taxon>
    </lineage>
</organism>
<dbReference type="Gene3D" id="3.90.550.10">
    <property type="entry name" value="Spore Coat Polysaccharide Biosynthesis Protein SpsA, Chain A"/>
    <property type="match status" value="1"/>
</dbReference>
<evidence type="ECO:0000256" key="1">
    <source>
        <dbReference type="SAM" id="Phobius"/>
    </source>
</evidence>
<dbReference type="GO" id="GO:0016740">
    <property type="term" value="F:transferase activity"/>
    <property type="evidence" value="ECO:0007669"/>
    <property type="project" value="UniProtKB-KW"/>
</dbReference>